<dbReference type="AlphaFoldDB" id="A0A0N0H0Y8"/>
<keyword evidence="1" id="KW-0378">Hydrolase</keyword>
<protein>
    <submittedName>
        <fullName evidence="3">Peptidase C60</fullName>
    </submittedName>
</protein>
<organism evidence="3 4">
    <name type="scientific">Streptomyces chattanoogensis</name>
    <dbReference type="NCBI Taxonomy" id="66876"/>
    <lineage>
        <taxon>Bacteria</taxon>
        <taxon>Bacillati</taxon>
        <taxon>Actinomycetota</taxon>
        <taxon>Actinomycetes</taxon>
        <taxon>Kitasatosporales</taxon>
        <taxon>Streptomycetaceae</taxon>
        <taxon>Streptomyces</taxon>
    </lineage>
</organism>
<dbReference type="Gene3D" id="2.40.260.10">
    <property type="entry name" value="Sortase"/>
    <property type="match status" value="1"/>
</dbReference>
<dbReference type="SUPFAM" id="SSF63817">
    <property type="entry name" value="Sortase"/>
    <property type="match status" value="1"/>
</dbReference>
<feature type="region of interest" description="Disordered" evidence="2">
    <location>
        <begin position="37"/>
        <end position="70"/>
    </location>
</feature>
<dbReference type="NCBIfam" id="NF033748">
    <property type="entry name" value="class_F_sortase"/>
    <property type="match status" value="1"/>
</dbReference>
<keyword evidence="4" id="KW-1185">Reference proteome</keyword>
<sequence>MSLTGGPEEPRAEPPARRPNWGAIALVGLTGFAMLRSGLSDEADGPPQPGGGAAPAPAPVRGRPSGPAPLARSAVTRVTIPSLGISAPVVPLGLDKDGWIAAPPARNPRLAGWYAQAPAPGERGTAVIVGHVDTYTGPAVFYRLGTLEKGRTIRVTRKDGRTVVFEIYGIRVFAKDRFPARQVYGATGRPELRLLTCGGGYSASGGYAGNVVVFARMTGTDPR</sequence>
<dbReference type="InterPro" id="IPR005754">
    <property type="entry name" value="Sortase"/>
</dbReference>
<accession>A0A0N0H0Y8</accession>
<comment type="caution">
    <text evidence="3">The sequence shown here is derived from an EMBL/GenBank/DDBJ whole genome shotgun (WGS) entry which is preliminary data.</text>
</comment>
<dbReference type="GO" id="GO:0016787">
    <property type="term" value="F:hydrolase activity"/>
    <property type="evidence" value="ECO:0007669"/>
    <property type="project" value="UniProtKB-KW"/>
</dbReference>
<evidence type="ECO:0000256" key="1">
    <source>
        <dbReference type="ARBA" id="ARBA00022801"/>
    </source>
</evidence>
<feature type="compositionally biased region" description="Low complexity" evidence="2">
    <location>
        <begin position="59"/>
        <end position="69"/>
    </location>
</feature>
<dbReference type="EMBL" id="LGKG01000112">
    <property type="protein sequence ID" value="KPC64032.1"/>
    <property type="molecule type" value="Genomic_DNA"/>
</dbReference>
<evidence type="ECO:0000256" key="2">
    <source>
        <dbReference type="SAM" id="MobiDB-lite"/>
    </source>
</evidence>
<evidence type="ECO:0000313" key="4">
    <source>
        <dbReference type="Proteomes" id="UP000037982"/>
    </source>
</evidence>
<name>A0A0N0H0Y8_9ACTN</name>
<dbReference type="InterPro" id="IPR023365">
    <property type="entry name" value="Sortase_dom-sf"/>
</dbReference>
<dbReference type="Proteomes" id="UP000037982">
    <property type="component" value="Unassembled WGS sequence"/>
</dbReference>
<feature type="region of interest" description="Disordered" evidence="2">
    <location>
        <begin position="1"/>
        <end position="20"/>
    </location>
</feature>
<dbReference type="CDD" id="cd05829">
    <property type="entry name" value="Sortase_F"/>
    <property type="match status" value="1"/>
</dbReference>
<evidence type="ECO:0000313" key="3">
    <source>
        <dbReference type="EMBL" id="KPC64032.1"/>
    </source>
</evidence>
<dbReference type="RefSeq" id="WP_053923880.1">
    <property type="nucleotide sequence ID" value="NZ_LGKG01000112.1"/>
</dbReference>
<dbReference type="InterPro" id="IPR042001">
    <property type="entry name" value="Sortase_F"/>
</dbReference>
<gene>
    <name evidence="3" type="ORF">ADL29_13420</name>
</gene>
<dbReference type="PATRIC" id="fig|66876.3.peg.2962"/>
<reference evidence="4" key="1">
    <citation type="submission" date="2015-07" db="EMBL/GenBank/DDBJ databases">
        <authorList>
            <person name="Ju K.-S."/>
            <person name="Doroghazi J.R."/>
            <person name="Metcalf W.W."/>
        </authorList>
    </citation>
    <scope>NUCLEOTIDE SEQUENCE [LARGE SCALE GENOMIC DNA]</scope>
    <source>
        <strain evidence="4">NRRL ISP-5002</strain>
    </source>
</reference>
<proteinExistence type="predicted"/>
<dbReference type="Pfam" id="PF04203">
    <property type="entry name" value="Sortase"/>
    <property type="match status" value="1"/>
</dbReference>